<dbReference type="InterPro" id="IPR011545">
    <property type="entry name" value="DEAD/DEAH_box_helicase_dom"/>
</dbReference>
<dbReference type="Gene3D" id="3.40.50.300">
    <property type="entry name" value="P-loop containing nucleotide triphosphate hydrolases"/>
    <property type="match status" value="2"/>
</dbReference>
<dbReference type="Gene3D" id="1.20.120.1080">
    <property type="match status" value="1"/>
</dbReference>
<evidence type="ECO:0000256" key="1">
    <source>
        <dbReference type="ARBA" id="ARBA00022741"/>
    </source>
</evidence>
<dbReference type="RefSeq" id="WP_151458974.1">
    <property type="nucleotide sequence ID" value="NZ_WAAO01000001.1"/>
</dbReference>
<evidence type="ECO:0000256" key="3">
    <source>
        <dbReference type="ARBA" id="ARBA00022806"/>
    </source>
</evidence>
<evidence type="ECO:0000256" key="4">
    <source>
        <dbReference type="ARBA" id="ARBA00022840"/>
    </source>
</evidence>
<evidence type="ECO:0000313" key="9">
    <source>
        <dbReference type="Proteomes" id="UP000478836"/>
    </source>
</evidence>
<keyword evidence="3 8" id="KW-0347">Helicase</keyword>
<dbReference type="Pfam" id="PF00271">
    <property type="entry name" value="Helicase_C"/>
    <property type="match status" value="1"/>
</dbReference>
<feature type="domain" description="Helicase C-terminal" evidence="7">
    <location>
        <begin position="220"/>
        <end position="394"/>
    </location>
</feature>
<dbReference type="PANTHER" id="PTHR18934">
    <property type="entry name" value="ATP-DEPENDENT RNA HELICASE"/>
    <property type="match status" value="1"/>
</dbReference>
<gene>
    <name evidence="8" type="primary">hrpA</name>
    <name evidence="8" type="ORF">F6A08_06720</name>
</gene>
<dbReference type="PROSITE" id="PS51192">
    <property type="entry name" value="HELICASE_ATP_BIND_1"/>
    <property type="match status" value="1"/>
</dbReference>
<dbReference type="GeneID" id="77476137"/>
<dbReference type="NCBIfam" id="NF008348">
    <property type="entry name" value="PRK11131.1"/>
    <property type="match status" value="1"/>
</dbReference>
<dbReference type="GO" id="GO:0003724">
    <property type="term" value="F:RNA helicase activity"/>
    <property type="evidence" value="ECO:0007669"/>
    <property type="project" value="UniProtKB-EC"/>
</dbReference>
<dbReference type="InterPro" id="IPR001650">
    <property type="entry name" value="Helicase_C-like"/>
</dbReference>
<dbReference type="Proteomes" id="UP000478836">
    <property type="component" value="Unassembled WGS sequence"/>
</dbReference>
<dbReference type="SMART" id="SM00487">
    <property type="entry name" value="DEXDc"/>
    <property type="match status" value="1"/>
</dbReference>
<reference evidence="9" key="1">
    <citation type="submission" date="2019-09" db="EMBL/GenBank/DDBJ databases">
        <title>Whole genome sequencing of Microbacterium maritypicum.</title>
        <authorList>
            <person name="Lenchi N."/>
        </authorList>
    </citation>
    <scope>NUCLEOTIDE SEQUENCE [LARGE SCALE GENOMIC DNA]</scope>
    <source>
        <strain evidence="9">G1</strain>
    </source>
</reference>
<comment type="caution">
    <text evidence="8">The sequence shown here is derived from an EMBL/GenBank/DDBJ whole genome shotgun (WGS) entry which is preliminary data.</text>
</comment>
<dbReference type="Pfam" id="PF00270">
    <property type="entry name" value="DEAD"/>
    <property type="match status" value="1"/>
</dbReference>
<keyword evidence="2 8" id="KW-0378">Hydrolase</keyword>
<evidence type="ECO:0000259" key="6">
    <source>
        <dbReference type="PROSITE" id="PS51192"/>
    </source>
</evidence>
<dbReference type="EC" id="3.6.4.13" evidence="8"/>
<protein>
    <submittedName>
        <fullName evidence="8">ATP-dependent RNA helicase HrpA</fullName>
        <ecNumber evidence="8">3.6.4.13</ecNumber>
    </submittedName>
</protein>
<dbReference type="SMART" id="SM00490">
    <property type="entry name" value="HELICc"/>
    <property type="match status" value="1"/>
</dbReference>
<feature type="region of interest" description="Disordered" evidence="5">
    <location>
        <begin position="987"/>
        <end position="1009"/>
    </location>
</feature>
<evidence type="ECO:0000256" key="5">
    <source>
        <dbReference type="SAM" id="MobiDB-lite"/>
    </source>
</evidence>
<dbReference type="InterPro" id="IPR024590">
    <property type="entry name" value="HrpA_C"/>
</dbReference>
<dbReference type="PANTHER" id="PTHR18934:SF99">
    <property type="entry name" value="ATP-DEPENDENT RNA HELICASE DHX37-RELATED"/>
    <property type="match status" value="1"/>
</dbReference>
<proteinExistence type="predicted"/>
<dbReference type="InterPro" id="IPR003593">
    <property type="entry name" value="AAA+_ATPase"/>
</dbReference>
<dbReference type="NCBIfam" id="TIGR01967">
    <property type="entry name" value="DEAH_box_HrpA"/>
    <property type="match status" value="1"/>
</dbReference>
<dbReference type="InterPro" id="IPR010222">
    <property type="entry name" value="RNA_helicase_HrpA"/>
</dbReference>
<dbReference type="Pfam" id="PF11898">
    <property type="entry name" value="DUF3418"/>
    <property type="match status" value="1"/>
</dbReference>
<dbReference type="Pfam" id="PF07717">
    <property type="entry name" value="OB_NTP_bind"/>
    <property type="match status" value="1"/>
</dbReference>
<dbReference type="InterPro" id="IPR027417">
    <property type="entry name" value="P-loop_NTPase"/>
</dbReference>
<dbReference type="SUPFAM" id="SSF52540">
    <property type="entry name" value="P-loop containing nucleoside triphosphate hydrolases"/>
    <property type="match status" value="1"/>
</dbReference>
<feature type="compositionally biased region" description="Low complexity" evidence="5">
    <location>
        <begin position="988"/>
        <end position="1001"/>
    </location>
</feature>
<organism evidence="8 9">
    <name type="scientific">Microbacterium algeriense</name>
    <dbReference type="NCBI Taxonomy" id="2615184"/>
    <lineage>
        <taxon>Bacteria</taxon>
        <taxon>Bacillati</taxon>
        <taxon>Actinomycetota</taxon>
        <taxon>Actinomycetes</taxon>
        <taxon>Micrococcales</taxon>
        <taxon>Microbacteriaceae</taxon>
        <taxon>Microbacterium</taxon>
    </lineage>
</organism>
<name>A0ABQ6VAP9_9MICO</name>
<dbReference type="InterPro" id="IPR011709">
    <property type="entry name" value="DEAD-box_helicase_OB_fold"/>
</dbReference>
<dbReference type="Pfam" id="PF21010">
    <property type="entry name" value="HA2_C"/>
    <property type="match status" value="1"/>
</dbReference>
<dbReference type="GO" id="GO:0016787">
    <property type="term" value="F:hydrolase activity"/>
    <property type="evidence" value="ECO:0007669"/>
    <property type="project" value="UniProtKB-KW"/>
</dbReference>
<dbReference type="SMART" id="SM00847">
    <property type="entry name" value="HA2"/>
    <property type="match status" value="1"/>
</dbReference>
<evidence type="ECO:0000313" key="8">
    <source>
        <dbReference type="EMBL" id="KAB1867465.1"/>
    </source>
</evidence>
<accession>A0ABQ6VAP9</accession>
<feature type="domain" description="Helicase ATP-binding" evidence="6">
    <location>
        <begin position="22"/>
        <end position="173"/>
    </location>
</feature>
<keyword evidence="9" id="KW-1185">Reference proteome</keyword>
<dbReference type="InterPro" id="IPR014001">
    <property type="entry name" value="Helicase_ATP-bd"/>
</dbReference>
<evidence type="ECO:0000256" key="2">
    <source>
        <dbReference type="ARBA" id="ARBA00022801"/>
    </source>
</evidence>
<sequence length="1305" mass="143835">MSSPVISYPPELPVSAARAEIADAIRDHQVVIVAGATGSGKTTQLPKIALELGRERIAHTQPRRLAARTIAERVAEELQVELGTLVGYKVRFTDKVSDATRIALMTDGILLNEIHRDRLLTRYDTIIIDEAHERSLNVDFLLGYLARILPERPDLKVIITSATIDPESFAKHFAAPDGTPAPIIEVSGRTYPVEIRYRGPVDDADDDAASGGEPEDEVSAIVSALRELDREPPGDVLVFLPGEAEIRDAADAVRGAYAKDRSPTEVLPLFGRLSAADQHRVFERSRVAGVRRRVILATNVAETSLTVPGIKYVIDTGTARISRYSNRSKVQRLPIEPISQASANQRSGRAGRTSDGIAIRLYSEEDYAARPEFTEPEILRTSLASVILQMLSLGFGDITAFPFLTPPDSRGVKAAFDLLTELGAVTLRPAQGPGQSSPHLTRIGREISRMPIDPRFARMLIEAGRPSTGSGPHSSVTRDVLAIVSGMTIQDVRERPEERREEADRLHARFVDPTSDFLTLLNLWNHLREQQRELGSSAFRRLCRSEHLNYVRVREWFDVHRQLRTLVKTSDRGGDGGGASDPDAIHRALLSGLLSQIGLLDERTAPAGKTRHIAEYRGARGIRFSIFPGSGLRKKSPRAVIAAEIVETSRTFARTVAAIDPAWAEPLAGDLAKRQVTEPHWSKDAGAAVAFEKVTLFGLEIIPRRRVQFARIDRAASRELFVRHALVEGEWDPTRIDKRVSAFWRSNAELRRRLEKLEERERRRDILAGDEAVFRFYDERIPAEVFDVRSFEAWWREAMAATPKLLVMRESDLIDDEERADQREFPTRWTQGDQVLGLAYRFEPGAADDGVSVVVPLPLLAQLEDRGFDWQVPGLRAELVTGLLRALPKAIRRHVVPAADWAEKFGAELAEEGPESHGGLPSRTLKEALARRIQPLANQLVSAADFDDERVPAHLRMNFRAVDERGRIVGSGRDLRALQTQLSDRARSSVARSIAAPPRAATPGTKQGAERVAAAPVEQTGLTSWTFGELPEVLDTRVAGGVVRGYPAIVDQGKSVSVRVESTPDAAAAATRDGVLRLVLLGVPSPSSYVQEHLTSQEKLALAASPYASAAALIEDCRRAVARAVIEDIAPTGIVRSEAEFTRVRDAVSTVLVDRLFACVSLVARVLTKSRDVERGIKSQNSLALLGPLNDIRTQLSGLLHPGFVSAAGVDRLTHFPRYLEGMLDRLKTLASEPGKDRARMTEYERMAKAFEDAGGTIPLAPDAPRTLVEVRWLLEEYRVSVFAQRLGTAQPVSPQRIMKALTGR</sequence>
<dbReference type="PROSITE" id="PS51194">
    <property type="entry name" value="HELICASE_CTER"/>
    <property type="match status" value="1"/>
</dbReference>
<keyword evidence="1" id="KW-0547">Nucleotide-binding</keyword>
<dbReference type="EMBL" id="WAAO01000001">
    <property type="protein sequence ID" value="KAB1867465.1"/>
    <property type="molecule type" value="Genomic_DNA"/>
</dbReference>
<dbReference type="CDD" id="cd18791">
    <property type="entry name" value="SF2_C_RHA"/>
    <property type="match status" value="1"/>
</dbReference>
<dbReference type="InterPro" id="IPR007502">
    <property type="entry name" value="Helicase-assoc_dom"/>
</dbReference>
<keyword evidence="4" id="KW-0067">ATP-binding</keyword>
<evidence type="ECO:0000259" key="7">
    <source>
        <dbReference type="PROSITE" id="PS51194"/>
    </source>
</evidence>
<dbReference type="SMART" id="SM00382">
    <property type="entry name" value="AAA"/>
    <property type="match status" value="1"/>
</dbReference>